<gene>
    <name evidence="3" type="ORF">AMORRO_LOCUS10539</name>
</gene>
<dbReference type="GO" id="GO:0005768">
    <property type="term" value="C:endosome"/>
    <property type="evidence" value="ECO:0007669"/>
    <property type="project" value="TreeGrafter"/>
</dbReference>
<dbReference type="AlphaFoldDB" id="A0A9N9HC23"/>
<dbReference type="Proteomes" id="UP000789342">
    <property type="component" value="Unassembled WGS sequence"/>
</dbReference>
<dbReference type="PANTHER" id="PTHR12276:SF110">
    <property type="entry name" value="EPSIN-1-RELATED"/>
    <property type="match status" value="1"/>
</dbReference>
<dbReference type="PANTHER" id="PTHR12276">
    <property type="entry name" value="EPSIN/ENT-RELATED"/>
    <property type="match status" value="1"/>
</dbReference>
<dbReference type="InterPro" id="IPR013809">
    <property type="entry name" value="ENTH"/>
</dbReference>
<dbReference type="GO" id="GO:0005543">
    <property type="term" value="F:phospholipid binding"/>
    <property type="evidence" value="ECO:0007669"/>
    <property type="project" value="TreeGrafter"/>
</dbReference>
<proteinExistence type="predicted"/>
<protein>
    <submittedName>
        <fullName evidence="3">7252_t:CDS:1</fullName>
    </submittedName>
</protein>
<dbReference type="PROSITE" id="PS50942">
    <property type="entry name" value="ENTH"/>
    <property type="match status" value="1"/>
</dbReference>
<dbReference type="CDD" id="cd16991">
    <property type="entry name" value="ENTH_Ent1_Ent2"/>
    <property type="match status" value="1"/>
</dbReference>
<dbReference type="Pfam" id="PF01417">
    <property type="entry name" value="ENTH"/>
    <property type="match status" value="1"/>
</dbReference>
<organism evidence="3 4">
    <name type="scientific">Acaulospora morrowiae</name>
    <dbReference type="NCBI Taxonomy" id="94023"/>
    <lineage>
        <taxon>Eukaryota</taxon>
        <taxon>Fungi</taxon>
        <taxon>Fungi incertae sedis</taxon>
        <taxon>Mucoromycota</taxon>
        <taxon>Glomeromycotina</taxon>
        <taxon>Glomeromycetes</taxon>
        <taxon>Diversisporales</taxon>
        <taxon>Acaulosporaceae</taxon>
        <taxon>Acaulospora</taxon>
    </lineage>
</organism>
<dbReference type="GO" id="GO:0030276">
    <property type="term" value="F:clathrin binding"/>
    <property type="evidence" value="ECO:0007669"/>
    <property type="project" value="TreeGrafter"/>
</dbReference>
<keyword evidence="4" id="KW-1185">Reference proteome</keyword>
<dbReference type="FunFam" id="1.25.40.90:FF:000006">
    <property type="entry name" value="Clathrin interactor 1"/>
    <property type="match status" value="1"/>
</dbReference>
<evidence type="ECO:0000313" key="3">
    <source>
        <dbReference type="EMBL" id="CAG8664159.1"/>
    </source>
</evidence>
<dbReference type="InterPro" id="IPR008942">
    <property type="entry name" value="ENTH_VHS"/>
</dbReference>
<dbReference type="Gene3D" id="1.25.40.90">
    <property type="match status" value="1"/>
</dbReference>
<evidence type="ECO:0000313" key="4">
    <source>
        <dbReference type="Proteomes" id="UP000789342"/>
    </source>
</evidence>
<dbReference type="SUPFAM" id="SSF48464">
    <property type="entry name" value="ENTH/VHS domain"/>
    <property type="match status" value="1"/>
</dbReference>
<sequence>LNINTQTKKFRKLRDLRIKLVIMSHIAKGTIRQIKNYTKGYSDIQAKVRSATSNDPWGPSGTVMNEIAQATNSHDAFLEIMEIIDKRLNDHGKNWRHVFKALTLLDYCLHMGSQDVVTYAKKNIYVVKTLREFQYIDDDGKDQGANVRQKAKEITNLLLDDDRLNNERRQRNDMRNRMMGRSDTYPGTIDRSLSSTPTYDNSIFPEEEDADMKRAMEESLRTLKNEADKKNKPPSNQFSQQTDLFGNPISSANPQYGVPYIGTPNTINLIDQQQSNFNNQSQYLNHASPFGSLATSNLSSPNLSTVPTIDSVFNPSNKQPVKPQDEKHPELASLIGNRGNGMDTFGNVGDLRVPTGSGFANSGSLTVQPPRRSNSVGNLSDSANQVNPFLSTGNIGTYNTLPSTFGTQTARSTNDLFSTSNTFSSSVVPSTSSFSTTSYTTTSNSLIDLDGGGFSSQLSKNPFQTVPSTNTISNINKPKSLNDLGRENQYAQSQTLNMFGQPTQGSNGGFLL</sequence>
<dbReference type="SMART" id="SM00273">
    <property type="entry name" value="ENTH"/>
    <property type="match status" value="1"/>
</dbReference>
<accession>A0A9N9HC23</accession>
<evidence type="ECO:0000259" key="2">
    <source>
        <dbReference type="PROSITE" id="PS50942"/>
    </source>
</evidence>
<feature type="region of interest" description="Disordered" evidence="1">
    <location>
        <begin position="168"/>
        <end position="211"/>
    </location>
</feature>
<reference evidence="3" key="1">
    <citation type="submission" date="2021-06" db="EMBL/GenBank/DDBJ databases">
        <authorList>
            <person name="Kallberg Y."/>
            <person name="Tangrot J."/>
            <person name="Rosling A."/>
        </authorList>
    </citation>
    <scope>NUCLEOTIDE SEQUENCE</scope>
    <source>
        <strain evidence="3">CL551</strain>
    </source>
</reference>
<feature type="non-terminal residue" evidence="3">
    <location>
        <position position="1"/>
    </location>
</feature>
<comment type="caution">
    <text evidence="3">The sequence shown here is derived from an EMBL/GenBank/DDBJ whole genome shotgun (WGS) entry which is preliminary data.</text>
</comment>
<dbReference type="OrthoDB" id="4033880at2759"/>
<name>A0A9N9HC23_9GLOM</name>
<feature type="region of interest" description="Disordered" evidence="1">
    <location>
        <begin position="224"/>
        <end position="248"/>
    </location>
</feature>
<dbReference type="GO" id="GO:0030125">
    <property type="term" value="C:clathrin vesicle coat"/>
    <property type="evidence" value="ECO:0007669"/>
    <property type="project" value="TreeGrafter"/>
</dbReference>
<feature type="compositionally biased region" description="Polar residues" evidence="1">
    <location>
        <begin position="309"/>
        <end position="319"/>
    </location>
</feature>
<dbReference type="EMBL" id="CAJVPV010011759">
    <property type="protein sequence ID" value="CAG8664159.1"/>
    <property type="molecule type" value="Genomic_DNA"/>
</dbReference>
<feature type="region of interest" description="Disordered" evidence="1">
    <location>
        <begin position="360"/>
        <end position="381"/>
    </location>
</feature>
<feature type="domain" description="ENTH" evidence="2">
    <location>
        <begin position="36"/>
        <end position="168"/>
    </location>
</feature>
<feature type="compositionally biased region" description="Polar residues" evidence="1">
    <location>
        <begin position="233"/>
        <end position="248"/>
    </location>
</feature>
<feature type="region of interest" description="Disordered" evidence="1">
    <location>
        <begin position="309"/>
        <end position="328"/>
    </location>
</feature>
<evidence type="ECO:0000256" key="1">
    <source>
        <dbReference type="SAM" id="MobiDB-lite"/>
    </source>
</evidence>
<dbReference type="GO" id="GO:0006897">
    <property type="term" value="P:endocytosis"/>
    <property type="evidence" value="ECO:0007669"/>
    <property type="project" value="TreeGrafter"/>
</dbReference>
<dbReference type="GO" id="GO:0005886">
    <property type="term" value="C:plasma membrane"/>
    <property type="evidence" value="ECO:0007669"/>
    <property type="project" value="TreeGrafter"/>
</dbReference>
<feature type="compositionally biased region" description="Polar residues" evidence="1">
    <location>
        <begin position="191"/>
        <end position="201"/>
    </location>
</feature>